<evidence type="ECO:0000313" key="2">
    <source>
        <dbReference type="Proteomes" id="UP001060085"/>
    </source>
</evidence>
<protein>
    <submittedName>
        <fullName evidence="1">Uncharacterized protein</fullName>
    </submittedName>
</protein>
<keyword evidence="2" id="KW-1185">Reference proteome</keyword>
<accession>A0ACB9ZNT5</accession>
<comment type="caution">
    <text evidence="1">The sequence shown here is derived from an EMBL/GenBank/DDBJ whole genome shotgun (WGS) entry which is preliminary data.</text>
</comment>
<reference evidence="2" key="1">
    <citation type="journal article" date="2023" name="Nat. Plants">
        <title>Single-cell RNA sequencing provides a high-resolution roadmap for understanding the multicellular compartmentation of specialized metabolism.</title>
        <authorList>
            <person name="Sun S."/>
            <person name="Shen X."/>
            <person name="Li Y."/>
            <person name="Li Y."/>
            <person name="Wang S."/>
            <person name="Li R."/>
            <person name="Zhang H."/>
            <person name="Shen G."/>
            <person name="Guo B."/>
            <person name="Wei J."/>
            <person name="Xu J."/>
            <person name="St-Pierre B."/>
            <person name="Chen S."/>
            <person name="Sun C."/>
        </authorList>
    </citation>
    <scope>NUCLEOTIDE SEQUENCE [LARGE SCALE GENOMIC DNA]</scope>
</reference>
<gene>
    <name evidence="1" type="ORF">M9H77_34754</name>
</gene>
<dbReference type="Proteomes" id="UP001060085">
    <property type="component" value="Linkage Group LG08"/>
</dbReference>
<evidence type="ECO:0000313" key="1">
    <source>
        <dbReference type="EMBL" id="KAI5648749.1"/>
    </source>
</evidence>
<sequence length="70" mass="7398">MPSSNSRNACRTEGMEASSTPSASTVVTGDTVKQKRSVHEAITEGVPFVGATASRFKRKRASASRPSMIV</sequence>
<dbReference type="EMBL" id="CM044708">
    <property type="protein sequence ID" value="KAI5648749.1"/>
    <property type="molecule type" value="Genomic_DNA"/>
</dbReference>
<organism evidence="1 2">
    <name type="scientific">Catharanthus roseus</name>
    <name type="common">Madagascar periwinkle</name>
    <name type="synonym">Vinca rosea</name>
    <dbReference type="NCBI Taxonomy" id="4058"/>
    <lineage>
        <taxon>Eukaryota</taxon>
        <taxon>Viridiplantae</taxon>
        <taxon>Streptophyta</taxon>
        <taxon>Embryophyta</taxon>
        <taxon>Tracheophyta</taxon>
        <taxon>Spermatophyta</taxon>
        <taxon>Magnoliopsida</taxon>
        <taxon>eudicotyledons</taxon>
        <taxon>Gunneridae</taxon>
        <taxon>Pentapetalae</taxon>
        <taxon>asterids</taxon>
        <taxon>lamiids</taxon>
        <taxon>Gentianales</taxon>
        <taxon>Apocynaceae</taxon>
        <taxon>Rauvolfioideae</taxon>
        <taxon>Vinceae</taxon>
        <taxon>Catharanthinae</taxon>
        <taxon>Catharanthus</taxon>
    </lineage>
</organism>
<proteinExistence type="predicted"/>
<name>A0ACB9ZNT5_CATRO</name>